<reference evidence="1 2" key="1">
    <citation type="journal article" date="2019" name="Commun. Biol.">
        <title>The bagworm genome reveals a unique fibroin gene that provides high tensile strength.</title>
        <authorList>
            <person name="Kono N."/>
            <person name="Nakamura H."/>
            <person name="Ohtoshi R."/>
            <person name="Tomita M."/>
            <person name="Numata K."/>
            <person name="Arakawa K."/>
        </authorList>
    </citation>
    <scope>NUCLEOTIDE SEQUENCE [LARGE SCALE GENOMIC DNA]</scope>
</reference>
<organism evidence="1 2">
    <name type="scientific">Eumeta variegata</name>
    <name type="common">Bagworm moth</name>
    <name type="synonym">Eumeta japonica</name>
    <dbReference type="NCBI Taxonomy" id="151549"/>
    <lineage>
        <taxon>Eukaryota</taxon>
        <taxon>Metazoa</taxon>
        <taxon>Ecdysozoa</taxon>
        <taxon>Arthropoda</taxon>
        <taxon>Hexapoda</taxon>
        <taxon>Insecta</taxon>
        <taxon>Pterygota</taxon>
        <taxon>Neoptera</taxon>
        <taxon>Endopterygota</taxon>
        <taxon>Lepidoptera</taxon>
        <taxon>Glossata</taxon>
        <taxon>Ditrysia</taxon>
        <taxon>Tineoidea</taxon>
        <taxon>Psychidae</taxon>
        <taxon>Oiketicinae</taxon>
        <taxon>Eumeta</taxon>
    </lineage>
</organism>
<dbReference type="EMBL" id="BGZK01000024">
    <property type="protein sequence ID" value="GBP06922.1"/>
    <property type="molecule type" value="Genomic_DNA"/>
</dbReference>
<evidence type="ECO:0000313" key="1">
    <source>
        <dbReference type="EMBL" id="GBP06922.1"/>
    </source>
</evidence>
<keyword evidence="2" id="KW-1185">Reference proteome</keyword>
<evidence type="ECO:0000313" key="2">
    <source>
        <dbReference type="Proteomes" id="UP000299102"/>
    </source>
</evidence>
<dbReference type="AlphaFoldDB" id="A0A4C1SXJ6"/>
<name>A0A4C1SXJ6_EUMVA</name>
<accession>A0A4C1SXJ6</accession>
<dbReference type="Proteomes" id="UP000299102">
    <property type="component" value="Unassembled WGS sequence"/>
</dbReference>
<sequence length="155" mass="17636">MGLSLEDRRAYWATHRLPHLGNIYDSYVKIEEPLKRDSSIGIELKTYQESGFRSKVESGIRIRVNIASSVDVQEVYTNSLYQYDHEGEAADVNPSNSNRNGLFRATQIVERRLSSVCGNKTAPRLLFRFNASTLCTPESRVASKPRPRWEGAEKN</sequence>
<gene>
    <name evidence="1" type="ORF">EVAR_4371_1</name>
</gene>
<proteinExistence type="predicted"/>
<protein>
    <submittedName>
        <fullName evidence="1">Uncharacterized protein</fullName>
    </submittedName>
</protein>
<comment type="caution">
    <text evidence="1">The sequence shown here is derived from an EMBL/GenBank/DDBJ whole genome shotgun (WGS) entry which is preliminary data.</text>
</comment>